<accession>A0A672FMN2</accession>
<proteinExistence type="inferred from homology"/>
<dbReference type="InParanoid" id="A0A672FMN2"/>
<dbReference type="FunCoup" id="A0A672FMN2">
    <property type="interactions" value="691"/>
</dbReference>
<dbReference type="GO" id="GO:0051901">
    <property type="term" value="P:positive regulation of mitochondrial depolarization"/>
    <property type="evidence" value="ECO:0007669"/>
    <property type="project" value="TreeGrafter"/>
</dbReference>
<dbReference type="PANTHER" id="PTHR15404">
    <property type="entry name" value="PROTEIN AF1Q"/>
    <property type="match status" value="1"/>
</dbReference>
<dbReference type="Pfam" id="PF15017">
    <property type="entry name" value="WRNPLPNID"/>
    <property type="match status" value="1"/>
</dbReference>
<dbReference type="InterPro" id="IPR033461">
    <property type="entry name" value="WRNPLPNID"/>
</dbReference>
<keyword evidence="5" id="KW-0963">Cytoplasm</keyword>
<feature type="region of interest" description="Disordered" evidence="9">
    <location>
        <begin position="37"/>
        <end position="70"/>
    </location>
</feature>
<evidence type="ECO:0000256" key="2">
    <source>
        <dbReference type="ARBA" id="ARBA00004300"/>
    </source>
</evidence>
<organism evidence="11 12">
    <name type="scientific">Salarias fasciatus</name>
    <name type="common">Jewelled blenny</name>
    <name type="synonym">Blennius fasciatus</name>
    <dbReference type="NCBI Taxonomy" id="181472"/>
    <lineage>
        <taxon>Eukaryota</taxon>
        <taxon>Metazoa</taxon>
        <taxon>Chordata</taxon>
        <taxon>Craniata</taxon>
        <taxon>Vertebrata</taxon>
        <taxon>Euteleostomi</taxon>
        <taxon>Actinopterygii</taxon>
        <taxon>Neopterygii</taxon>
        <taxon>Teleostei</taxon>
        <taxon>Neoteleostei</taxon>
        <taxon>Acanthomorphata</taxon>
        <taxon>Ovalentaria</taxon>
        <taxon>Blenniimorphae</taxon>
        <taxon>Blenniiformes</taxon>
        <taxon>Blennioidei</taxon>
        <taxon>Blenniidae</taxon>
        <taxon>Salariinae</taxon>
        <taxon>Salarias</taxon>
    </lineage>
</organism>
<dbReference type="GO" id="GO:0097190">
    <property type="term" value="P:apoptotic signaling pathway"/>
    <property type="evidence" value="ECO:0007669"/>
    <property type="project" value="InterPro"/>
</dbReference>
<comment type="subcellular location">
    <subcellularLocation>
        <location evidence="2">Cytoplasm</location>
        <location evidence="2">Cytoskeleton</location>
        <location evidence="2">Microtubule organizing center</location>
        <location evidence="2">Centrosome</location>
    </subcellularLocation>
    <subcellularLocation>
        <location evidence="1">Nucleus</location>
    </subcellularLocation>
</comment>
<dbReference type="Proteomes" id="UP000472267">
    <property type="component" value="Chromosome 22"/>
</dbReference>
<keyword evidence="6" id="KW-0832">Ubl conjugation</keyword>
<dbReference type="InterPro" id="IPR026778">
    <property type="entry name" value="MLLT11_fam"/>
</dbReference>
<protein>
    <recommendedName>
        <fullName evidence="4">Protein AF1q</fullName>
    </recommendedName>
</protein>
<evidence type="ECO:0000256" key="4">
    <source>
        <dbReference type="ARBA" id="ARBA00021807"/>
    </source>
</evidence>
<reference evidence="11" key="2">
    <citation type="submission" date="2025-08" db="UniProtKB">
        <authorList>
            <consortium name="Ensembl"/>
        </authorList>
    </citation>
    <scope>IDENTIFICATION</scope>
</reference>
<dbReference type="Ensembl" id="ENSSFAT00005006290.1">
    <property type="protein sequence ID" value="ENSSFAP00005005970.1"/>
    <property type="gene ID" value="ENSSFAG00005003692.1"/>
</dbReference>
<dbReference type="GO" id="GO:0045893">
    <property type="term" value="P:positive regulation of DNA-templated transcription"/>
    <property type="evidence" value="ECO:0007669"/>
    <property type="project" value="TreeGrafter"/>
</dbReference>
<dbReference type="GO" id="GO:0005813">
    <property type="term" value="C:centrosome"/>
    <property type="evidence" value="ECO:0007669"/>
    <property type="project" value="UniProtKB-SubCell"/>
</dbReference>
<evidence type="ECO:0000313" key="12">
    <source>
        <dbReference type="Proteomes" id="UP000472267"/>
    </source>
</evidence>
<evidence type="ECO:0000256" key="1">
    <source>
        <dbReference type="ARBA" id="ARBA00004123"/>
    </source>
</evidence>
<name>A0A672FMN2_SALFA</name>
<sequence length="70" mass="8236">MENSQYDSFLFWRQPIPELELSELEDLDLDLDLVLTNSQPANGSQGRDKSKVWSPEDEVRPRSSDWWLLL</sequence>
<reference evidence="11" key="1">
    <citation type="submission" date="2019-06" db="EMBL/GenBank/DDBJ databases">
        <authorList>
            <consortium name="Wellcome Sanger Institute Data Sharing"/>
        </authorList>
    </citation>
    <scope>NUCLEOTIDE SEQUENCE [LARGE SCALE GENOMIC DNA]</scope>
</reference>
<dbReference type="AlphaFoldDB" id="A0A672FMN2"/>
<dbReference type="PANTHER" id="PTHR15404:SF2">
    <property type="entry name" value="PROTEIN AF1Q"/>
    <property type="match status" value="1"/>
</dbReference>
<evidence type="ECO:0000256" key="8">
    <source>
        <dbReference type="ARBA" id="ARBA00023242"/>
    </source>
</evidence>
<evidence type="ECO:0000256" key="9">
    <source>
        <dbReference type="SAM" id="MobiDB-lite"/>
    </source>
</evidence>
<reference evidence="11" key="3">
    <citation type="submission" date="2025-09" db="UniProtKB">
        <authorList>
            <consortium name="Ensembl"/>
        </authorList>
    </citation>
    <scope>IDENTIFICATION</scope>
</reference>
<dbReference type="GO" id="GO:0005654">
    <property type="term" value="C:nucleoplasm"/>
    <property type="evidence" value="ECO:0007669"/>
    <property type="project" value="TreeGrafter"/>
</dbReference>
<evidence type="ECO:0000256" key="6">
    <source>
        <dbReference type="ARBA" id="ARBA00022843"/>
    </source>
</evidence>
<keyword evidence="7" id="KW-0206">Cytoskeleton</keyword>
<evidence type="ECO:0000256" key="5">
    <source>
        <dbReference type="ARBA" id="ARBA00022490"/>
    </source>
</evidence>
<feature type="domain" description="Putative WW-binding" evidence="10">
    <location>
        <begin position="4"/>
        <end position="58"/>
    </location>
</feature>
<dbReference type="GO" id="GO:0090200">
    <property type="term" value="P:positive regulation of release of cytochrome c from mitochondria"/>
    <property type="evidence" value="ECO:0007669"/>
    <property type="project" value="TreeGrafter"/>
</dbReference>
<keyword evidence="8" id="KW-0539">Nucleus</keyword>
<evidence type="ECO:0000313" key="11">
    <source>
        <dbReference type="Ensembl" id="ENSSFAP00005005970.1"/>
    </source>
</evidence>
<evidence type="ECO:0000256" key="7">
    <source>
        <dbReference type="ARBA" id="ARBA00023212"/>
    </source>
</evidence>
<evidence type="ECO:0000259" key="10">
    <source>
        <dbReference type="Pfam" id="PF15017"/>
    </source>
</evidence>
<comment type="similarity">
    <text evidence="3">Belongs to the MLLT11 family.</text>
</comment>
<evidence type="ECO:0000256" key="3">
    <source>
        <dbReference type="ARBA" id="ARBA00008177"/>
    </source>
</evidence>
<keyword evidence="12" id="KW-1185">Reference proteome</keyword>
<dbReference type="GO" id="GO:0005829">
    <property type="term" value="C:cytosol"/>
    <property type="evidence" value="ECO:0007669"/>
    <property type="project" value="TreeGrafter"/>
</dbReference>